<dbReference type="AlphaFoldDB" id="A0A0A9FFV2"/>
<organism evidence="1">
    <name type="scientific">Arundo donax</name>
    <name type="common">Giant reed</name>
    <name type="synonym">Donax arundinaceus</name>
    <dbReference type="NCBI Taxonomy" id="35708"/>
    <lineage>
        <taxon>Eukaryota</taxon>
        <taxon>Viridiplantae</taxon>
        <taxon>Streptophyta</taxon>
        <taxon>Embryophyta</taxon>
        <taxon>Tracheophyta</taxon>
        <taxon>Spermatophyta</taxon>
        <taxon>Magnoliopsida</taxon>
        <taxon>Liliopsida</taxon>
        <taxon>Poales</taxon>
        <taxon>Poaceae</taxon>
        <taxon>PACMAD clade</taxon>
        <taxon>Arundinoideae</taxon>
        <taxon>Arundineae</taxon>
        <taxon>Arundo</taxon>
    </lineage>
</organism>
<evidence type="ECO:0000313" key="1">
    <source>
        <dbReference type="EMBL" id="JAE07103.1"/>
    </source>
</evidence>
<protein>
    <submittedName>
        <fullName evidence="1">Uncharacterized protein</fullName>
    </submittedName>
</protein>
<proteinExistence type="predicted"/>
<reference evidence="1" key="1">
    <citation type="submission" date="2014-09" db="EMBL/GenBank/DDBJ databases">
        <authorList>
            <person name="Magalhaes I.L.F."/>
            <person name="Oliveira U."/>
            <person name="Santos F.R."/>
            <person name="Vidigal T.H.D.A."/>
            <person name="Brescovit A.D."/>
            <person name="Santos A.J."/>
        </authorList>
    </citation>
    <scope>NUCLEOTIDE SEQUENCE</scope>
    <source>
        <tissue evidence="1">Shoot tissue taken approximately 20 cm above the soil surface</tissue>
    </source>
</reference>
<accession>A0A0A9FFV2</accession>
<name>A0A0A9FFV2_ARUDO</name>
<reference evidence="1" key="2">
    <citation type="journal article" date="2015" name="Data Brief">
        <title>Shoot transcriptome of the giant reed, Arundo donax.</title>
        <authorList>
            <person name="Barrero R.A."/>
            <person name="Guerrero F.D."/>
            <person name="Moolhuijzen P."/>
            <person name="Goolsby J.A."/>
            <person name="Tidwell J."/>
            <person name="Bellgard S.E."/>
            <person name="Bellgard M.I."/>
        </authorList>
    </citation>
    <scope>NUCLEOTIDE SEQUENCE</scope>
    <source>
        <tissue evidence="1">Shoot tissue taken approximately 20 cm above the soil surface</tissue>
    </source>
</reference>
<sequence>MKARKTSFINLMKVLGALVKPKGITNHSYRPNLVLKAVFHSSPNFILIWW</sequence>
<dbReference type="EMBL" id="GBRH01190793">
    <property type="protein sequence ID" value="JAE07103.1"/>
    <property type="molecule type" value="Transcribed_RNA"/>
</dbReference>